<name>A0A2N9I5E3_FAGSY</name>
<evidence type="ECO:0000313" key="6">
    <source>
        <dbReference type="EMBL" id="SPD19618.1"/>
    </source>
</evidence>
<feature type="zinc finger region" description="FLZ-type" evidence="4">
    <location>
        <begin position="175"/>
        <end position="218"/>
    </location>
</feature>
<dbReference type="InterPro" id="IPR044604">
    <property type="entry name" value="FLZ12/13/14"/>
</dbReference>
<dbReference type="InterPro" id="IPR007650">
    <property type="entry name" value="Zf-FLZ_dom"/>
</dbReference>
<proteinExistence type="inferred from homology"/>
<keyword evidence="2" id="KW-0479">Metal-binding</keyword>
<protein>
    <recommendedName>
        <fullName evidence="5">FLZ-type domain-containing protein</fullName>
    </recommendedName>
</protein>
<dbReference type="Pfam" id="PF04570">
    <property type="entry name" value="zf-FLZ"/>
    <property type="match status" value="1"/>
</dbReference>
<gene>
    <name evidence="6" type="ORF">FSB_LOCUS47500</name>
</gene>
<dbReference type="PROSITE" id="PS51795">
    <property type="entry name" value="ZF_FLZ"/>
    <property type="match status" value="1"/>
</dbReference>
<comment type="similarity">
    <text evidence="1">Belongs to the FLZ family.</text>
</comment>
<keyword evidence="3" id="KW-0863">Zinc-finger</keyword>
<reference evidence="6" key="1">
    <citation type="submission" date="2018-02" db="EMBL/GenBank/DDBJ databases">
        <authorList>
            <person name="Cohen D.B."/>
            <person name="Kent A.D."/>
        </authorList>
    </citation>
    <scope>NUCLEOTIDE SEQUENCE</scope>
</reference>
<sequence>MLGKGPRPIIGKLSELLVSGNRACFLDMATSPRGPLELKMESPRGLKNYDLGGVGLGIVANLEKSKDGGREILAKYVVGCSNLNRSSPIPVNSSKSGCNRHKVCEELEVGCEENYTYVTCHGQGKSFTKVLYEEDGYVRSGHERKDLERSNNKLSTVKDSRPRYEEDFSAYPTTYFLSCCQLCNKNLHGKDIYMYRGEKAFCSAECRSRQIMVDERKEQCRSEAPRSADVSSSPYTRGQIFLTGIEAI</sequence>
<dbReference type="EMBL" id="OIVN01004857">
    <property type="protein sequence ID" value="SPD19618.1"/>
    <property type="molecule type" value="Genomic_DNA"/>
</dbReference>
<feature type="domain" description="FLZ-type" evidence="5">
    <location>
        <begin position="175"/>
        <end position="218"/>
    </location>
</feature>
<keyword evidence="3" id="KW-0862">Zinc</keyword>
<evidence type="ECO:0000256" key="3">
    <source>
        <dbReference type="ARBA" id="ARBA00022771"/>
    </source>
</evidence>
<evidence type="ECO:0000256" key="2">
    <source>
        <dbReference type="ARBA" id="ARBA00022723"/>
    </source>
</evidence>
<dbReference type="PANTHER" id="PTHR47208">
    <property type="entry name" value="OS02G0174800 PROTEIN"/>
    <property type="match status" value="1"/>
</dbReference>
<accession>A0A2N9I5E3</accession>
<organism evidence="6">
    <name type="scientific">Fagus sylvatica</name>
    <name type="common">Beechnut</name>
    <dbReference type="NCBI Taxonomy" id="28930"/>
    <lineage>
        <taxon>Eukaryota</taxon>
        <taxon>Viridiplantae</taxon>
        <taxon>Streptophyta</taxon>
        <taxon>Embryophyta</taxon>
        <taxon>Tracheophyta</taxon>
        <taxon>Spermatophyta</taxon>
        <taxon>Magnoliopsida</taxon>
        <taxon>eudicotyledons</taxon>
        <taxon>Gunneridae</taxon>
        <taxon>Pentapetalae</taxon>
        <taxon>rosids</taxon>
        <taxon>fabids</taxon>
        <taxon>Fagales</taxon>
        <taxon>Fagaceae</taxon>
        <taxon>Fagus</taxon>
    </lineage>
</organism>
<dbReference type="AlphaFoldDB" id="A0A2N9I5E3"/>
<dbReference type="PANTHER" id="PTHR47208:SF5">
    <property type="entry name" value="FCS-LIKE ZINC FINGER 12-RELATED"/>
    <property type="match status" value="1"/>
</dbReference>
<evidence type="ECO:0000259" key="5">
    <source>
        <dbReference type="PROSITE" id="PS51795"/>
    </source>
</evidence>
<dbReference type="GO" id="GO:0008270">
    <property type="term" value="F:zinc ion binding"/>
    <property type="evidence" value="ECO:0007669"/>
    <property type="project" value="UniProtKB-KW"/>
</dbReference>
<evidence type="ECO:0000256" key="4">
    <source>
        <dbReference type="PROSITE-ProRule" id="PRU01131"/>
    </source>
</evidence>
<evidence type="ECO:0000256" key="1">
    <source>
        <dbReference type="ARBA" id="ARBA00009374"/>
    </source>
</evidence>